<evidence type="ECO:0000313" key="1">
    <source>
        <dbReference type="EMBL" id="KAL2059796.1"/>
    </source>
</evidence>
<proteinExistence type="predicted"/>
<evidence type="ECO:0000313" key="2">
    <source>
        <dbReference type="Proteomes" id="UP001595075"/>
    </source>
</evidence>
<organism evidence="1 2">
    <name type="scientific">Oculimacula yallundae</name>
    <dbReference type="NCBI Taxonomy" id="86028"/>
    <lineage>
        <taxon>Eukaryota</taxon>
        <taxon>Fungi</taxon>
        <taxon>Dikarya</taxon>
        <taxon>Ascomycota</taxon>
        <taxon>Pezizomycotina</taxon>
        <taxon>Leotiomycetes</taxon>
        <taxon>Helotiales</taxon>
        <taxon>Ploettnerulaceae</taxon>
        <taxon>Oculimacula</taxon>
    </lineage>
</organism>
<dbReference type="EMBL" id="JAZHXI010000026">
    <property type="protein sequence ID" value="KAL2059796.1"/>
    <property type="molecule type" value="Genomic_DNA"/>
</dbReference>
<dbReference type="Proteomes" id="UP001595075">
    <property type="component" value="Unassembled WGS sequence"/>
</dbReference>
<comment type="caution">
    <text evidence="1">The sequence shown here is derived from an EMBL/GenBank/DDBJ whole genome shotgun (WGS) entry which is preliminary data.</text>
</comment>
<sequence length="106" mass="11789">MDTLQSITGDEENAVLNRVRQFCEELQRGQSSDQLVNAVEETFEVTLPDDPLRRVDMNQVLMILAQNTFPKSAYPLIRIQPSSTPDPQIVRTVASQVDGAAQPFTG</sequence>
<name>A0ABR4BRB9_9HELO</name>
<accession>A0ABR4BRB9</accession>
<gene>
    <name evidence="1" type="ORF">VTL71DRAFT_10180</name>
</gene>
<reference evidence="1 2" key="1">
    <citation type="journal article" date="2024" name="Commun. Biol.">
        <title>Comparative genomic analysis of thermophilic fungi reveals convergent evolutionary adaptations and gene losses.</title>
        <authorList>
            <person name="Steindorff A.S."/>
            <person name="Aguilar-Pontes M.V."/>
            <person name="Robinson A.J."/>
            <person name="Andreopoulos B."/>
            <person name="LaButti K."/>
            <person name="Kuo A."/>
            <person name="Mondo S."/>
            <person name="Riley R."/>
            <person name="Otillar R."/>
            <person name="Haridas S."/>
            <person name="Lipzen A."/>
            <person name="Grimwood J."/>
            <person name="Schmutz J."/>
            <person name="Clum A."/>
            <person name="Reid I.D."/>
            <person name="Moisan M.C."/>
            <person name="Butler G."/>
            <person name="Nguyen T.T.M."/>
            <person name="Dewar K."/>
            <person name="Conant G."/>
            <person name="Drula E."/>
            <person name="Henrissat B."/>
            <person name="Hansel C."/>
            <person name="Singer S."/>
            <person name="Hutchinson M.I."/>
            <person name="de Vries R.P."/>
            <person name="Natvig D.O."/>
            <person name="Powell A.J."/>
            <person name="Tsang A."/>
            <person name="Grigoriev I.V."/>
        </authorList>
    </citation>
    <scope>NUCLEOTIDE SEQUENCE [LARGE SCALE GENOMIC DNA]</scope>
    <source>
        <strain evidence="1 2">CBS 494.80</strain>
    </source>
</reference>
<keyword evidence="2" id="KW-1185">Reference proteome</keyword>
<protein>
    <submittedName>
        <fullName evidence="1">Uncharacterized protein</fullName>
    </submittedName>
</protein>
<feature type="non-terminal residue" evidence="1">
    <location>
        <position position="106"/>
    </location>
</feature>